<evidence type="ECO:0000313" key="1">
    <source>
        <dbReference type="EMBL" id="VAY88233.1"/>
    </source>
</evidence>
<name>A0A3B1DU69_9ZZZZ</name>
<sequence length="498" mass="56099">MKKLLCITLSLLISQQMLIADNTYSSTDRKIIRLAKVDRLKKQVVSLKNLISNYIIANATLKISKTDIQSKVNVDDQLWTNYSGGEINVSIVNKSEFVFTNVISNTDPSYAVEYYKYTKKSILTKDGGKINATDLSISIPLDDDVYKLVNILVRATTNNDIVVDKGNGPSDHSKTHYRPINEKRIEILKYDNGWKLIDTISIGQQRCLGPFGSYDTLVGLAGLDQDCASVVQNGQYAKYIYVQFQKRWVKTTGLLRRYFTFLNTATSLKTSSVGYTNVSKSIAGEYLGIKTFTVAQKAGILYAHDGSESFFIMSSLKSLDDIMRVQHGAFPLGSIFYIPSDDKSKLLMFQYKYVPYRVPMNPRYDYQIVGLAKNYKDILVNFVGLDITSKGYGKFVLDRSTNNFFAKETSNSTVFISMDKKIFLTSKGRSDFNTTARYKPIDNTSEYYSLVNDCNATNCRGGPLYGTFGGTLKGETYRYIYTSDTNASHHINNLTDKI</sequence>
<proteinExistence type="predicted"/>
<gene>
    <name evidence="1" type="ORF">MNB_ARC-1_1142</name>
</gene>
<dbReference type="AlphaFoldDB" id="A0A3B1DU69"/>
<accession>A0A3B1DU69</accession>
<dbReference type="EMBL" id="UOYO01000048">
    <property type="protein sequence ID" value="VAY88233.1"/>
    <property type="molecule type" value="Genomic_DNA"/>
</dbReference>
<organism evidence="1">
    <name type="scientific">hydrothermal vent metagenome</name>
    <dbReference type="NCBI Taxonomy" id="652676"/>
    <lineage>
        <taxon>unclassified sequences</taxon>
        <taxon>metagenomes</taxon>
        <taxon>ecological metagenomes</taxon>
    </lineage>
</organism>
<reference evidence="1" key="1">
    <citation type="submission" date="2018-10" db="EMBL/GenBank/DDBJ databases">
        <authorList>
            <person name="Aoki K."/>
        </authorList>
    </citation>
    <scope>NUCLEOTIDE SEQUENCE</scope>
</reference>
<protein>
    <submittedName>
        <fullName evidence="1">Uncharacterized protein</fullName>
    </submittedName>
</protein>